<comment type="caution">
    <text evidence="1">The sequence shown here is derived from an EMBL/GenBank/DDBJ whole genome shotgun (WGS) entry which is preliminary data.</text>
</comment>
<organism evidence="1 2">
    <name type="scientific">Nonomuraea soli</name>
    <dbReference type="NCBI Taxonomy" id="1032476"/>
    <lineage>
        <taxon>Bacteria</taxon>
        <taxon>Bacillati</taxon>
        <taxon>Actinomycetota</taxon>
        <taxon>Actinomycetes</taxon>
        <taxon>Streptosporangiales</taxon>
        <taxon>Streptosporangiaceae</taxon>
        <taxon>Nonomuraea</taxon>
    </lineage>
</organism>
<dbReference type="PANTHER" id="PTHR31299:SF0">
    <property type="entry name" value="ESTERASE, PUTATIVE (AFU_ORTHOLOGUE AFUA_1G05850)-RELATED"/>
    <property type="match status" value="1"/>
</dbReference>
<dbReference type="Proteomes" id="UP000530928">
    <property type="component" value="Unassembled WGS sequence"/>
</dbReference>
<evidence type="ECO:0000313" key="1">
    <source>
        <dbReference type="EMBL" id="MBA2896120.1"/>
    </source>
</evidence>
<dbReference type="RefSeq" id="WP_181614842.1">
    <property type="nucleotide sequence ID" value="NZ_BAABAM010000007.1"/>
</dbReference>
<sequence>MAVERSGAVHDWLAARAVPLDDEARLRAAMAGAMTGVRVVGLGEATHGSREFFELKHRLLKILAEQGFTTLAMEASMSAAERVNDYVLHGKGDPLRAVAEMGFWTWRTAEVLAVVEWLREYNRDGPRMTFAGIDPQYPGDSLEALGERLPEELRALGGFRLGDPPLPPAVAEAAGRLAADTPDVPIGGPAVPSDRHVRAVLQSAELSVRPFPEVPALRDRFMADNVGLLLADPAARVAVWAHNGHVMKGRAKGGLVAAMGHHLVERHGPAYYALGLLFGQGEFLSRRRRFGRAVRTRPPVRNRVPFADTPTTVEAWLAAAHPGDHLLDLRGDGARPPEVEAWLGERRHLRSFGGVVGRFTYKTSFSSTVPGDDFDGLAYIPRTTCSTLLPDPR</sequence>
<dbReference type="Gene3D" id="3.40.1660.10">
    <property type="entry name" value="EreA-like (biosynthetic domain)"/>
    <property type="match status" value="1"/>
</dbReference>
<dbReference type="EC" id="3.1.1.-" evidence="1"/>
<accession>A0A7W0CS06</accession>
<gene>
    <name evidence="1" type="ORF">HNR30_007511</name>
</gene>
<dbReference type="CDD" id="cd14728">
    <property type="entry name" value="Ere-like"/>
    <property type="match status" value="1"/>
</dbReference>
<dbReference type="SUPFAM" id="SSF159501">
    <property type="entry name" value="EreA/ChaN-like"/>
    <property type="match status" value="1"/>
</dbReference>
<dbReference type="EMBL" id="JACDUR010000008">
    <property type="protein sequence ID" value="MBA2896120.1"/>
    <property type="molecule type" value="Genomic_DNA"/>
</dbReference>
<keyword evidence="2" id="KW-1185">Reference proteome</keyword>
<dbReference type="AlphaFoldDB" id="A0A7W0CS06"/>
<protein>
    <submittedName>
        <fullName evidence="1">Erythromycin esterase</fullName>
        <ecNumber evidence="1">3.1.1.-</ecNumber>
    </submittedName>
</protein>
<dbReference type="GO" id="GO:0046677">
    <property type="term" value="P:response to antibiotic"/>
    <property type="evidence" value="ECO:0007669"/>
    <property type="project" value="InterPro"/>
</dbReference>
<proteinExistence type="predicted"/>
<dbReference type="InterPro" id="IPR007815">
    <property type="entry name" value="Emycin_Estase"/>
</dbReference>
<reference evidence="1 2" key="1">
    <citation type="submission" date="2020-07" db="EMBL/GenBank/DDBJ databases">
        <title>Genomic Encyclopedia of Type Strains, Phase IV (KMG-IV): sequencing the most valuable type-strain genomes for metagenomic binning, comparative biology and taxonomic classification.</title>
        <authorList>
            <person name="Goeker M."/>
        </authorList>
    </citation>
    <scope>NUCLEOTIDE SEQUENCE [LARGE SCALE GENOMIC DNA]</scope>
    <source>
        <strain evidence="1 2">DSM 45533</strain>
    </source>
</reference>
<dbReference type="GO" id="GO:0016787">
    <property type="term" value="F:hydrolase activity"/>
    <property type="evidence" value="ECO:0007669"/>
    <property type="project" value="UniProtKB-KW"/>
</dbReference>
<name>A0A7W0CS06_9ACTN</name>
<dbReference type="PANTHER" id="PTHR31299">
    <property type="entry name" value="ESTERASE, PUTATIVE (AFU_ORTHOLOGUE AFUA_1G05850)-RELATED"/>
    <property type="match status" value="1"/>
</dbReference>
<dbReference type="Gene3D" id="3.30.1870.10">
    <property type="entry name" value="EreA-like, domain 2"/>
    <property type="match status" value="1"/>
</dbReference>
<keyword evidence="1" id="KW-0378">Hydrolase</keyword>
<dbReference type="Pfam" id="PF05139">
    <property type="entry name" value="Erythro_esteras"/>
    <property type="match status" value="2"/>
</dbReference>
<evidence type="ECO:0000313" key="2">
    <source>
        <dbReference type="Proteomes" id="UP000530928"/>
    </source>
</evidence>
<dbReference type="InterPro" id="IPR052036">
    <property type="entry name" value="Hydrolase/PRTase-associated"/>
</dbReference>